<feature type="domain" description="HTH cro/C1-type" evidence="1">
    <location>
        <begin position="1"/>
        <end position="46"/>
    </location>
</feature>
<dbReference type="InterPro" id="IPR010982">
    <property type="entry name" value="Lambda_DNA-bd_dom_sf"/>
</dbReference>
<reference evidence="2 3" key="1">
    <citation type="journal article" date="2020" name="Int. J. Syst. Evol. Microbiol.">
        <title>Description and complete genome sequences of Bradyrhizobium symbiodeficiens sp. nov., a non-symbiotic bacterium associated with legumes native to Canada.</title>
        <authorList>
            <person name="Bromfield E.S.P."/>
            <person name="Cloutier S."/>
            <person name="Nguyen H.D.T."/>
        </authorList>
    </citation>
    <scope>NUCLEOTIDE SEQUENCE [LARGE SCALE GENOMIC DNA]</scope>
    <source>
        <strain evidence="2 3">101S1MB</strain>
    </source>
</reference>
<dbReference type="RefSeq" id="WP_166468961.1">
    <property type="nucleotide sequence ID" value="NZ_CP050066.2"/>
</dbReference>
<dbReference type="PROSITE" id="PS50943">
    <property type="entry name" value="HTH_CROC1"/>
    <property type="match status" value="1"/>
</dbReference>
<dbReference type="Proteomes" id="UP000500895">
    <property type="component" value="Chromosome"/>
</dbReference>
<dbReference type="GO" id="GO:0003677">
    <property type="term" value="F:DNA binding"/>
    <property type="evidence" value="ECO:0007669"/>
    <property type="project" value="InterPro"/>
</dbReference>
<organism evidence="2 3">
    <name type="scientific">Bradyrhizobium symbiodeficiens</name>
    <dbReference type="NCBI Taxonomy" id="1404367"/>
    <lineage>
        <taxon>Bacteria</taxon>
        <taxon>Pseudomonadati</taxon>
        <taxon>Pseudomonadota</taxon>
        <taxon>Alphaproteobacteria</taxon>
        <taxon>Hyphomicrobiales</taxon>
        <taxon>Nitrobacteraceae</taxon>
        <taxon>Bradyrhizobium</taxon>
    </lineage>
</organism>
<protein>
    <submittedName>
        <fullName evidence="2">Helix-turn-helix transcriptional regulator</fullName>
    </submittedName>
</protein>
<evidence type="ECO:0000259" key="1">
    <source>
        <dbReference type="PROSITE" id="PS50943"/>
    </source>
</evidence>
<evidence type="ECO:0000313" key="3">
    <source>
        <dbReference type="Proteomes" id="UP000500895"/>
    </source>
</evidence>
<dbReference type="SUPFAM" id="SSF47413">
    <property type="entry name" value="lambda repressor-like DNA-binding domains"/>
    <property type="match status" value="1"/>
</dbReference>
<proteinExistence type="predicted"/>
<gene>
    <name evidence="2" type="ORF">HAV00_23925</name>
</gene>
<dbReference type="AlphaFoldDB" id="A0A6G9AA78"/>
<dbReference type="EMBL" id="CP050066">
    <property type="protein sequence ID" value="QIP09113.1"/>
    <property type="molecule type" value="Genomic_DNA"/>
</dbReference>
<name>A0A6G9AA78_9BRAD</name>
<dbReference type="CDD" id="cd00093">
    <property type="entry name" value="HTH_XRE"/>
    <property type="match status" value="1"/>
</dbReference>
<sequence>MSLEDVGKLVGVTRETIRRLEERDTWLDTDRADQIGKALSVPLEVLGFSYATDAYSSAAKALPVVGSITSDDKVQFEQTGRRVAGGAHLPAGSVALDINQGKMRGWLLVYREEAMEPISQYVLLRQGQTENFISHLADGTTLWRHIKPAAKQGFYHLNSRYLEPLDDVQMLDLGVLSELG</sequence>
<accession>A0A6G9AA78</accession>
<dbReference type="InterPro" id="IPR001387">
    <property type="entry name" value="Cro/C1-type_HTH"/>
</dbReference>
<evidence type="ECO:0000313" key="2">
    <source>
        <dbReference type="EMBL" id="QIP09113.1"/>
    </source>
</evidence>
<dbReference type="Pfam" id="PF01381">
    <property type="entry name" value="HTH_3"/>
    <property type="match status" value="1"/>
</dbReference>